<sequence>MSTALSVSPSSTKTPQFAISWYFHVIATLAGTLDQKNRWDCHCAKNNCSEQACLNYDLSSMGWFGESCKYRDLGVLANMGDDVLNDNNDSTCVKQNSVTIDWQHELQAVTWVRLVFTNNDDIADVEALYFEDQNSEPYETCGHHYLKIHKTGNTAIDLHCVNSFFIRLLKVSWNSDSPLCSVYVSGGRNVAPGSRQGKWNIQDKRPTSIGTLKDGHYENKGCLMMISNVTLQLFFWKSIFSYEIRLFTDPRVYYILHYNLPV</sequence>
<dbReference type="AlphaFoldDB" id="A0A9W2YWU7"/>
<dbReference type="GeneID" id="106058210"/>
<gene>
    <name evidence="2" type="primary">LOC106058210</name>
</gene>
<reference evidence="2" key="1">
    <citation type="submission" date="2025-08" db="UniProtKB">
        <authorList>
            <consortium name="RefSeq"/>
        </authorList>
    </citation>
    <scope>IDENTIFICATION</scope>
</reference>
<name>A0A9W2YWU7_BIOGL</name>
<protein>
    <submittedName>
        <fullName evidence="2">Uncharacterized protein LOC106058210</fullName>
    </submittedName>
</protein>
<evidence type="ECO:0000313" key="1">
    <source>
        <dbReference type="Proteomes" id="UP001165740"/>
    </source>
</evidence>
<proteinExistence type="predicted"/>
<organism evidence="1 2">
    <name type="scientific">Biomphalaria glabrata</name>
    <name type="common">Bloodfluke planorb</name>
    <name type="synonym">Freshwater snail</name>
    <dbReference type="NCBI Taxonomy" id="6526"/>
    <lineage>
        <taxon>Eukaryota</taxon>
        <taxon>Metazoa</taxon>
        <taxon>Spiralia</taxon>
        <taxon>Lophotrochozoa</taxon>
        <taxon>Mollusca</taxon>
        <taxon>Gastropoda</taxon>
        <taxon>Heterobranchia</taxon>
        <taxon>Euthyneura</taxon>
        <taxon>Panpulmonata</taxon>
        <taxon>Hygrophila</taxon>
        <taxon>Lymnaeoidea</taxon>
        <taxon>Planorbidae</taxon>
        <taxon>Biomphalaria</taxon>
    </lineage>
</organism>
<evidence type="ECO:0000313" key="2">
    <source>
        <dbReference type="RefSeq" id="XP_055867110.1"/>
    </source>
</evidence>
<accession>A0A9W2YWU7</accession>
<dbReference type="RefSeq" id="XP_055867110.1">
    <property type="nucleotide sequence ID" value="XM_056011135.1"/>
</dbReference>
<dbReference type="Proteomes" id="UP001165740">
    <property type="component" value="Chromosome 14"/>
</dbReference>
<keyword evidence="1" id="KW-1185">Reference proteome</keyword>